<gene>
    <name evidence="3" type="ORF">HNP71_001731</name>
</gene>
<dbReference type="PANTHER" id="PTHR13847">
    <property type="entry name" value="SARCOSINE DEHYDROGENASE-RELATED"/>
    <property type="match status" value="1"/>
</dbReference>
<dbReference type="AlphaFoldDB" id="A0A840VPF9"/>
<evidence type="ECO:0000313" key="3">
    <source>
        <dbReference type="EMBL" id="MBB5373471.1"/>
    </source>
</evidence>
<dbReference type="Gene3D" id="3.50.50.60">
    <property type="entry name" value="FAD/NAD(P)-binding domain"/>
    <property type="match status" value="1"/>
</dbReference>
<keyword evidence="1 3" id="KW-0560">Oxidoreductase</keyword>
<evidence type="ECO:0000313" key="4">
    <source>
        <dbReference type="Proteomes" id="UP000553706"/>
    </source>
</evidence>
<sequence>MSAHFDVIVIGAGIVGASAAAGLGATHKVALLEQEEQAGFHTTGRSAAIWIRNYGPPDVRLLTGLSYDFYQDPPADIGTDKLAVGREILYLAPADQTEALDALIGQGLGIEEISMAKAKVLCPALIDGYAVRAGLESDGFDMDVAALHQFYLRRVRQTGGQLMLRNRAARIERKNGVWEVETSGDVVITAPIVINAAGAWGDEVAKIAGLQPIGLVPCRRTAAIIDPAPYEVEHWPMVQSAGHDWYVRTEARTKLMVTPCDETPDTPHDVQPDELDVAIGIDRMQHALNIEVRRVEHSWAGLRTFTQDRSLAFGWDNATPGFFWCVGQGGYGIQTAPAASVLVTAMVKGEDPGPAGAIIPAIDPMRFRK</sequence>
<dbReference type="InterPro" id="IPR036188">
    <property type="entry name" value="FAD/NAD-bd_sf"/>
</dbReference>
<dbReference type="InterPro" id="IPR006076">
    <property type="entry name" value="FAD-dep_OxRdtase"/>
</dbReference>
<dbReference type="Pfam" id="PF01266">
    <property type="entry name" value="DAO"/>
    <property type="match status" value="1"/>
</dbReference>
<dbReference type="Proteomes" id="UP000553706">
    <property type="component" value="Unassembled WGS sequence"/>
</dbReference>
<comment type="caution">
    <text evidence="3">The sequence shown here is derived from an EMBL/GenBank/DDBJ whole genome shotgun (WGS) entry which is preliminary data.</text>
</comment>
<reference evidence="3 4" key="1">
    <citation type="submission" date="2020-08" db="EMBL/GenBank/DDBJ databases">
        <title>Genomic Encyclopedia of Type Strains, Phase IV (KMG-IV): sequencing the most valuable type-strain genomes for metagenomic binning, comparative biology and taxonomic classification.</title>
        <authorList>
            <person name="Goeker M."/>
        </authorList>
    </citation>
    <scope>NUCLEOTIDE SEQUENCE [LARGE SCALE GENOMIC DNA]</scope>
    <source>
        <strain evidence="3 4">DSM 27026</strain>
    </source>
</reference>
<evidence type="ECO:0000259" key="2">
    <source>
        <dbReference type="Pfam" id="PF01266"/>
    </source>
</evidence>
<dbReference type="GO" id="GO:0016491">
    <property type="term" value="F:oxidoreductase activity"/>
    <property type="evidence" value="ECO:0007669"/>
    <property type="project" value="UniProtKB-KW"/>
</dbReference>
<dbReference type="GO" id="GO:0005737">
    <property type="term" value="C:cytoplasm"/>
    <property type="evidence" value="ECO:0007669"/>
    <property type="project" value="TreeGrafter"/>
</dbReference>
<organism evidence="3 4">
    <name type="scientific">Acidocella aromatica</name>
    <dbReference type="NCBI Taxonomy" id="1303579"/>
    <lineage>
        <taxon>Bacteria</taxon>
        <taxon>Pseudomonadati</taxon>
        <taxon>Pseudomonadota</taxon>
        <taxon>Alphaproteobacteria</taxon>
        <taxon>Acetobacterales</taxon>
        <taxon>Acidocellaceae</taxon>
        <taxon>Acidocella</taxon>
    </lineage>
</organism>
<protein>
    <submittedName>
        <fullName evidence="3">D-arginine dehydrogenase</fullName>
        <ecNumber evidence="3">1.4.99.6</ecNumber>
    </submittedName>
</protein>
<name>A0A840VPF9_9PROT</name>
<feature type="domain" description="FAD dependent oxidoreductase" evidence="2">
    <location>
        <begin position="6"/>
        <end position="345"/>
    </location>
</feature>
<dbReference type="SUPFAM" id="SSF51905">
    <property type="entry name" value="FAD/NAD(P)-binding domain"/>
    <property type="match status" value="1"/>
</dbReference>
<dbReference type="PANTHER" id="PTHR13847:SF287">
    <property type="entry name" value="FAD-DEPENDENT OXIDOREDUCTASE DOMAIN-CONTAINING PROTEIN 1"/>
    <property type="match status" value="1"/>
</dbReference>
<evidence type="ECO:0000256" key="1">
    <source>
        <dbReference type="ARBA" id="ARBA00023002"/>
    </source>
</evidence>
<dbReference type="RefSeq" id="WP_183266478.1">
    <property type="nucleotide sequence ID" value="NZ_JACHFJ010000007.1"/>
</dbReference>
<accession>A0A840VPF9</accession>
<dbReference type="EC" id="1.4.99.6" evidence="3"/>
<proteinExistence type="predicted"/>
<keyword evidence="4" id="KW-1185">Reference proteome</keyword>
<dbReference type="EMBL" id="JACHFJ010000007">
    <property type="protein sequence ID" value="MBB5373471.1"/>
    <property type="molecule type" value="Genomic_DNA"/>
</dbReference>
<dbReference type="Gene3D" id="3.30.9.10">
    <property type="entry name" value="D-Amino Acid Oxidase, subunit A, domain 2"/>
    <property type="match status" value="1"/>
</dbReference>